<dbReference type="GO" id="GO:0004740">
    <property type="term" value="F:pyruvate dehydrogenase (acetyl-transferring) kinase activity"/>
    <property type="evidence" value="ECO:0007669"/>
    <property type="project" value="UniProtKB-EC"/>
</dbReference>
<dbReference type="InterPro" id="IPR036890">
    <property type="entry name" value="HATPase_C_sf"/>
</dbReference>
<keyword evidence="4 8" id="KW-0418">Kinase</keyword>
<dbReference type="SUPFAM" id="SSF69012">
    <property type="entry name" value="alpha-ketoacid dehydrogenase kinase, N-terminal domain"/>
    <property type="match status" value="1"/>
</dbReference>
<comment type="subcellular location">
    <subcellularLocation>
        <location evidence="8">Mitochondrion matrix</location>
    </subcellularLocation>
</comment>
<dbReference type="VEuPathDB" id="TriTrypDB:LdCL_200007900"/>
<dbReference type="VEuPathDB" id="TriTrypDB:LDHU3_20.0340"/>
<dbReference type="GO" id="GO:0010906">
    <property type="term" value="P:regulation of glucose metabolic process"/>
    <property type="evidence" value="ECO:0007669"/>
    <property type="project" value="TreeGrafter"/>
</dbReference>
<accession>A0A504XN49</accession>
<dbReference type="EMBL" id="RHLC01000023">
    <property type="protein sequence ID" value="TPP49963.1"/>
    <property type="molecule type" value="Genomic_DNA"/>
</dbReference>
<dbReference type="CDD" id="cd16929">
    <property type="entry name" value="HATPase_PDK-like"/>
    <property type="match status" value="1"/>
</dbReference>
<dbReference type="EMBL" id="RHLD01000038">
    <property type="protein sequence ID" value="TPP45544.1"/>
    <property type="molecule type" value="Genomic_DNA"/>
</dbReference>
<keyword evidence="3 8" id="KW-0547">Nucleotide-binding</keyword>
<protein>
    <recommendedName>
        <fullName evidence="8">Protein-serine/threonine kinase</fullName>
        <ecNumber evidence="8">2.7.11.-</ecNumber>
    </recommendedName>
</protein>
<dbReference type="PANTHER" id="PTHR11947:SF3">
    <property type="entry name" value="[PYRUVATE DEHYDROGENASE (ACETYL-TRANSFERRING)] KINASE, MITOCHONDRIAL"/>
    <property type="match status" value="1"/>
</dbReference>
<reference evidence="11" key="3">
    <citation type="submission" date="2019-02" db="EMBL/GenBank/DDBJ databases">
        <title>FDA dAtabase for Regulatory Grade micrObial Sequences (FDA-ARGOS): Supporting development and validation of Infectious Disease Dx tests.</title>
        <authorList>
            <person name="Duncan R."/>
            <person name="Fisher C."/>
            <person name="Tallon L.J."/>
            <person name="Sadzewicz L."/>
            <person name="Sengamalay N."/>
            <person name="Ott S."/>
            <person name="Godinez A."/>
            <person name="Nagaraj S."/>
            <person name="Nadendla S."/>
            <person name="Sichtig H."/>
        </authorList>
    </citation>
    <scope>NUCLEOTIDE SEQUENCE</scope>
    <source>
        <strain evidence="10">FDAARGOS_360</strain>
        <strain evidence="11">FDAARGOS_361</strain>
    </source>
</reference>
<gene>
    <name evidence="10" type="ORF">CGC20_31905</name>
    <name evidence="11" type="ORF">CGC21_29645</name>
</gene>
<dbReference type="Pfam" id="PF10436">
    <property type="entry name" value="BCDHK_Adom3"/>
    <property type="match status" value="1"/>
</dbReference>
<evidence type="ECO:0000313" key="12">
    <source>
        <dbReference type="Proteomes" id="UP000318447"/>
    </source>
</evidence>
<dbReference type="InterPro" id="IPR018955">
    <property type="entry name" value="BCDHK/PDK_N"/>
</dbReference>
<sequence>MMRRLLPIKKLLGSTTGFRLASTKSSGTERLERLVEEVNGIKSKLKVLEESKAANGLVDLYASRKMKRLDIKRILSIFNDRAYHAPIFCHKALPIILAHFITGLDKLPSGLNAMPSILAVRATLLRSFQKLINCKIPATDDQVQHFRRVLEDIDEEHAERDLLQTMAFGILELKEYVSSHRRALVDLKKTSERWASIPMTEENVLTYAEIQDIQAPLDSVNRCMITYNFISRMFLNHDPDMTMGSNPRRIGMVDLEMNLEHVVRNAVDEAKQICTDHYGDCPDTEFEFTSDSKAFRFPYMSTTIRYIILELMKNAFRATVDSHMKRNDVGMVTCADMPPVRVLINLQEGTEHACICISDEGMGMTDEALAMAMAYSYTSVSKPALQLGDSGEGCASTAPSPLAGYGYGLPMSRVYAQSLGGDLFLQTMEGYGTRAYYYIKIADAQPLCDEETK</sequence>
<evidence type="ECO:0000259" key="9">
    <source>
        <dbReference type="SMART" id="SM00387"/>
    </source>
</evidence>
<dbReference type="PANTHER" id="PTHR11947">
    <property type="entry name" value="PYRUVATE DEHYDROGENASE KINASE"/>
    <property type="match status" value="1"/>
</dbReference>
<organism evidence="11 12">
    <name type="scientific">Leishmania donovani</name>
    <dbReference type="NCBI Taxonomy" id="5661"/>
    <lineage>
        <taxon>Eukaryota</taxon>
        <taxon>Discoba</taxon>
        <taxon>Euglenozoa</taxon>
        <taxon>Kinetoplastea</taxon>
        <taxon>Metakinetoplastina</taxon>
        <taxon>Trypanosomatida</taxon>
        <taxon>Trypanosomatidae</taxon>
        <taxon>Leishmaniinae</taxon>
        <taxon>Leishmania</taxon>
    </lineage>
</organism>
<dbReference type="SMART" id="SM00387">
    <property type="entry name" value="HATPase_c"/>
    <property type="match status" value="1"/>
</dbReference>
<evidence type="ECO:0000256" key="4">
    <source>
        <dbReference type="ARBA" id="ARBA00022777"/>
    </source>
</evidence>
<dbReference type="GO" id="GO:0005524">
    <property type="term" value="F:ATP binding"/>
    <property type="evidence" value="ECO:0007669"/>
    <property type="project" value="UniProtKB-UniRule"/>
</dbReference>
<dbReference type="Proteomes" id="UP000318821">
    <property type="component" value="Unassembled WGS sequence"/>
</dbReference>
<dbReference type="InterPro" id="IPR036784">
    <property type="entry name" value="AK/P_DHK_N_sf"/>
</dbReference>
<comment type="caution">
    <text evidence="11">The sequence shown here is derived from an EMBL/GenBank/DDBJ whole genome shotgun (WGS) entry which is preliminary data.</text>
</comment>
<dbReference type="InterPro" id="IPR039028">
    <property type="entry name" value="BCKD/PDK"/>
</dbReference>
<evidence type="ECO:0000256" key="7">
    <source>
        <dbReference type="ARBA" id="ARBA00048201"/>
    </source>
</evidence>
<evidence type="ECO:0000256" key="8">
    <source>
        <dbReference type="RuleBase" id="RU366032"/>
    </source>
</evidence>
<reference evidence="12" key="1">
    <citation type="submission" date="2019-02" db="EMBL/GenBank/DDBJ databases">
        <title>FDA dAtabase for Regulatory Grade micrObial Sequences (FDA-ARGOS): Supporting development and validation of Infectious Disease Dx tests.</title>
        <authorList>
            <person name="Duncan R."/>
            <person name="Fisher C."/>
            <person name="Tallon L."/>
            <person name="Sadzewicz L."/>
            <person name="Sengamalay N."/>
            <person name="Ott S."/>
            <person name="Godinez A."/>
            <person name="Nagaraj S."/>
            <person name="Vavikolanu K."/>
            <person name="Nadendla S."/>
            <person name="Aluvathingal J."/>
            <person name="Sichtig H."/>
        </authorList>
    </citation>
    <scope>NUCLEOTIDE SEQUENCE [LARGE SCALE GENOMIC DNA]</scope>
    <source>
        <strain evidence="12">FDAARGOS_361</strain>
    </source>
</reference>
<keyword evidence="5 8" id="KW-0067">ATP-binding</keyword>
<evidence type="ECO:0000256" key="3">
    <source>
        <dbReference type="ARBA" id="ARBA00022741"/>
    </source>
</evidence>
<evidence type="ECO:0000313" key="10">
    <source>
        <dbReference type="EMBL" id="TPP45544.1"/>
    </source>
</evidence>
<dbReference type="EC" id="2.7.11.-" evidence="8"/>
<dbReference type="SUPFAM" id="SSF55874">
    <property type="entry name" value="ATPase domain of HSP90 chaperone/DNA topoisomerase II/histidine kinase"/>
    <property type="match status" value="1"/>
</dbReference>
<comment type="catalytic activity">
    <reaction evidence="7">
        <text>L-seryl-[pyruvate dehydrogenase E1 alpha subunit] + ATP = O-phospho-L-seryl-[pyruvate dehydrogenase E1 alpha subunit] + ADP + H(+)</text>
        <dbReference type="Rhea" id="RHEA:23052"/>
        <dbReference type="Rhea" id="RHEA-COMP:13689"/>
        <dbReference type="Rhea" id="RHEA-COMP:13690"/>
        <dbReference type="ChEBI" id="CHEBI:15378"/>
        <dbReference type="ChEBI" id="CHEBI:29999"/>
        <dbReference type="ChEBI" id="CHEBI:30616"/>
        <dbReference type="ChEBI" id="CHEBI:83421"/>
        <dbReference type="ChEBI" id="CHEBI:456216"/>
        <dbReference type="EC" id="2.7.11.2"/>
    </reaction>
</comment>
<name>A0A504XN49_LEIDO</name>
<evidence type="ECO:0000256" key="1">
    <source>
        <dbReference type="ARBA" id="ARBA00006155"/>
    </source>
</evidence>
<keyword evidence="6 8" id="KW-0496">Mitochondrion</keyword>
<dbReference type="Proteomes" id="UP000318447">
    <property type="component" value="Unassembled WGS sequence"/>
</dbReference>
<evidence type="ECO:0000256" key="5">
    <source>
        <dbReference type="ARBA" id="ARBA00022840"/>
    </source>
</evidence>
<evidence type="ECO:0000313" key="13">
    <source>
        <dbReference type="Proteomes" id="UP000318821"/>
    </source>
</evidence>
<keyword evidence="2 8" id="KW-0808">Transferase</keyword>
<proteinExistence type="inferred from homology"/>
<evidence type="ECO:0000256" key="6">
    <source>
        <dbReference type="ARBA" id="ARBA00023128"/>
    </source>
</evidence>
<evidence type="ECO:0000313" key="11">
    <source>
        <dbReference type="EMBL" id="TPP49963.1"/>
    </source>
</evidence>
<dbReference type="InterPro" id="IPR003594">
    <property type="entry name" value="HATPase_dom"/>
</dbReference>
<dbReference type="Pfam" id="PF02518">
    <property type="entry name" value="HATPase_c"/>
    <property type="match status" value="1"/>
</dbReference>
<comment type="similarity">
    <text evidence="1 8">Belongs to the PDK/BCKDK protein kinase family.</text>
</comment>
<evidence type="ECO:0000256" key="2">
    <source>
        <dbReference type="ARBA" id="ARBA00022679"/>
    </source>
</evidence>
<dbReference type="GO" id="GO:0005759">
    <property type="term" value="C:mitochondrial matrix"/>
    <property type="evidence" value="ECO:0007669"/>
    <property type="project" value="UniProtKB-SubCell"/>
</dbReference>
<dbReference type="Gene3D" id="1.20.140.20">
    <property type="entry name" value="Alpha-ketoacid/pyruvate dehydrogenase kinase, N-terminal domain"/>
    <property type="match status" value="1"/>
</dbReference>
<dbReference type="AlphaFoldDB" id="A0A504XN49"/>
<reference evidence="13" key="2">
    <citation type="submission" date="2019-02" db="EMBL/GenBank/DDBJ databases">
        <title>FDA dAtabase for Regulatory Grade micrObial Sequences (FDA-ARGOS): Supporting development and validation of Infectious Disease Dx tests.</title>
        <authorList>
            <person name="Duncan R."/>
            <person name="Fisher C."/>
            <person name="Tallon L."/>
            <person name="Sadzewicz L."/>
            <person name="Sengamalay N."/>
            <person name="Ott S."/>
            <person name="Godinez A."/>
            <person name="Nagaraj S."/>
            <person name="Vavikolanu K."/>
            <person name="Vyas G."/>
            <person name="Nadendla S."/>
            <person name="Aluvathingal J."/>
            <person name="Sichtig H."/>
        </authorList>
    </citation>
    <scope>NUCLEOTIDE SEQUENCE [LARGE SCALE GENOMIC DNA]</scope>
    <source>
        <strain evidence="13">FDAARGOS_360</strain>
    </source>
</reference>
<dbReference type="VEuPathDB" id="TriTrypDB:LdBPK_200310.1"/>
<dbReference type="Gene3D" id="3.30.565.10">
    <property type="entry name" value="Histidine kinase-like ATPase, C-terminal domain"/>
    <property type="match status" value="1"/>
</dbReference>
<feature type="domain" description="Histidine kinase/HSP90-like ATPase" evidence="9">
    <location>
        <begin position="299"/>
        <end position="443"/>
    </location>
</feature>